<proteinExistence type="predicted"/>
<keyword evidence="2" id="KW-1185">Reference proteome</keyword>
<dbReference type="AlphaFoldDB" id="W9RUT5"/>
<dbReference type="Proteomes" id="UP000030645">
    <property type="component" value="Unassembled WGS sequence"/>
</dbReference>
<reference evidence="2" key="1">
    <citation type="submission" date="2013-01" db="EMBL/GenBank/DDBJ databases">
        <title>Draft Genome Sequence of a Mulberry Tree, Morus notabilis C.K. Schneid.</title>
        <authorList>
            <person name="He N."/>
            <person name="Zhao S."/>
        </authorList>
    </citation>
    <scope>NUCLEOTIDE SEQUENCE</scope>
</reference>
<organism evidence="1 2">
    <name type="scientific">Morus notabilis</name>
    <dbReference type="NCBI Taxonomy" id="981085"/>
    <lineage>
        <taxon>Eukaryota</taxon>
        <taxon>Viridiplantae</taxon>
        <taxon>Streptophyta</taxon>
        <taxon>Embryophyta</taxon>
        <taxon>Tracheophyta</taxon>
        <taxon>Spermatophyta</taxon>
        <taxon>Magnoliopsida</taxon>
        <taxon>eudicotyledons</taxon>
        <taxon>Gunneridae</taxon>
        <taxon>Pentapetalae</taxon>
        <taxon>rosids</taxon>
        <taxon>fabids</taxon>
        <taxon>Rosales</taxon>
        <taxon>Moraceae</taxon>
        <taxon>Moreae</taxon>
        <taxon>Morus</taxon>
    </lineage>
</organism>
<evidence type="ECO:0000313" key="2">
    <source>
        <dbReference type="Proteomes" id="UP000030645"/>
    </source>
</evidence>
<accession>W9RUT5</accession>
<dbReference type="EMBL" id="KE345665">
    <property type="protein sequence ID" value="EXC11017.1"/>
    <property type="molecule type" value="Genomic_DNA"/>
</dbReference>
<evidence type="ECO:0000313" key="1">
    <source>
        <dbReference type="EMBL" id="EXC11017.1"/>
    </source>
</evidence>
<gene>
    <name evidence="1" type="ORF">L484_015237</name>
</gene>
<sequence length="65" mass="7463">MHLPNHPWWVHINVLKPPAVSGLNILVAAHWPKQHAQPSILTRHPHNPAVTQRTVRRFVYLQPAS</sequence>
<protein>
    <submittedName>
        <fullName evidence="1">Uncharacterized protein</fullName>
    </submittedName>
</protein>
<name>W9RUT5_9ROSA</name>